<evidence type="ECO:0000313" key="2">
    <source>
        <dbReference type="Proteomes" id="UP000814033"/>
    </source>
</evidence>
<gene>
    <name evidence="1" type="ORF">FA95DRAFT_1680431</name>
</gene>
<name>A0ACB8RPB2_9AGAM</name>
<dbReference type="EMBL" id="MU275950">
    <property type="protein sequence ID" value="KAI0045481.1"/>
    <property type="molecule type" value="Genomic_DNA"/>
</dbReference>
<organism evidence="1 2">
    <name type="scientific">Auriscalpium vulgare</name>
    <dbReference type="NCBI Taxonomy" id="40419"/>
    <lineage>
        <taxon>Eukaryota</taxon>
        <taxon>Fungi</taxon>
        <taxon>Dikarya</taxon>
        <taxon>Basidiomycota</taxon>
        <taxon>Agaricomycotina</taxon>
        <taxon>Agaricomycetes</taxon>
        <taxon>Russulales</taxon>
        <taxon>Auriscalpiaceae</taxon>
        <taxon>Auriscalpium</taxon>
    </lineage>
</organism>
<keyword evidence="2" id="KW-1185">Reference proteome</keyword>
<evidence type="ECO:0000313" key="1">
    <source>
        <dbReference type="EMBL" id="KAI0045481.1"/>
    </source>
</evidence>
<reference evidence="1" key="2">
    <citation type="journal article" date="2022" name="New Phytol.">
        <title>Evolutionary transition to the ectomycorrhizal habit in the genomes of a hyperdiverse lineage of mushroom-forming fungi.</title>
        <authorList>
            <person name="Looney B."/>
            <person name="Miyauchi S."/>
            <person name="Morin E."/>
            <person name="Drula E."/>
            <person name="Courty P.E."/>
            <person name="Kohler A."/>
            <person name="Kuo A."/>
            <person name="LaButti K."/>
            <person name="Pangilinan J."/>
            <person name="Lipzen A."/>
            <person name="Riley R."/>
            <person name="Andreopoulos W."/>
            <person name="He G."/>
            <person name="Johnson J."/>
            <person name="Nolan M."/>
            <person name="Tritt A."/>
            <person name="Barry K.W."/>
            <person name="Grigoriev I.V."/>
            <person name="Nagy L.G."/>
            <person name="Hibbett D."/>
            <person name="Henrissat B."/>
            <person name="Matheny P.B."/>
            <person name="Labbe J."/>
            <person name="Martin F.M."/>
        </authorList>
    </citation>
    <scope>NUCLEOTIDE SEQUENCE</scope>
    <source>
        <strain evidence="1">FP105234-sp</strain>
    </source>
</reference>
<dbReference type="Proteomes" id="UP000814033">
    <property type="component" value="Unassembled WGS sequence"/>
</dbReference>
<reference evidence="1" key="1">
    <citation type="submission" date="2021-02" db="EMBL/GenBank/DDBJ databases">
        <authorList>
            <consortium name="DOE Joint Genome Institute"/>
            <person name="Ahrendt S."/>
            <person name="Looney B.P."/>
            <person name="Miyauchi S."/>
            <person name="Morin E."/>
            <person name="Drula E."/>
            <person name="Courty P.E."/>
            <person name="Chicoki N."/>
            <person name="Fauchery L."/>
            <person name="Kohler A."/>
            <person name="Kuo A."/>
            <person name="Labutti K."/>
            <person name="Pangilinan J."/>
            <person name="Lipzen A."/>
            <person name="Riley R."/>
            <person name="Andreopoulos W."/>
            <person name="He G."/>
            <person name="Johnson J."/>
            <person name="Barry K.W."/>
            <person name="Grigoriev I.V."/>
            <person name="Nagy L."/>
            <person name="Hibbett D."/>
            <person name="Henrissat B."/>
            <person name="Matheny P.B."/>
            <person name="Labbe J."/>
            <person name="Martin F."/>
        </authorList>
    </citation>
    <scope>NUCLEOTIDE SEQUENCE</scope>
    <source>
        <strain evidence="1">FP105234-sp</strain>
    </source>
</reference>
<accession>A0ACB8RPB2</accession>
<protein>
    <submittedName>
        <fullName evidence="1">Uncharacterized protein</fullName>
    </submittedName>
</protein>
<comment type="caution">
    <text evidence="1">The sequence shown here is derived from an EMBL/GenBank/DDBJ whole genome shotgun (WGS) entry which is preliminary data.</text>
</comment>
<sequence length="398" mass="43033">MQTDSNIPPNPQRADSRPTPSERHTVAAAKAWTVLERAEAFYARIDVAHEELTMPPEELAAAYVDISAAFDDLATAIVELTAARPRSTLRTFLARSVPVVSCYLLCLIDKPEALSVVFAQAFLYAAVLVPRCTRRAHGNAYDESVHKVLTKGFLERICGNMGIGVFCMYYQHYGAAGATGLAGLATALVCLVIAAAVRYHLPPDAYDYLRTALRKHATHAGAQQSPPGRHQSPAAAHASYRADVTSQLAAARSTVRLASASRLTTRDACATFARDALHSCAPVAMCYLDLFWPARGAPAVSAITVVILSDFFMPGRLHWGMSVASALAFGFVFWSIGKRIYYVAHPLCEIAPTLARALSPTVFLAALVGAYIANIIHGFRNLRIAGFTYWSETCVVGK</sequence>
<proteinExistence type="predicted"/>